<organism evidence="3 5">
    <name type="scientific">Alkalihalobacillus alcalophilus ATCC 27647 = CGMCC 1.3604</name>
    <dbReference type="NCBI Taxonomy" id="1218173"/>
    <lineage>
        <taxon>Bacteria</taxon>
        <taxon>Bacillati</taxon>
        <taxon>Bacillota</taxon>
        <taxon>Bacilli</taxon>
        <taxon>Bacillales</taxon>
        <taxon>Bacillaceae</taxon>
        <taxon>Alkalihalobacillus</taxon>
    </lineage>
</organism>
<dbReference type="eggNOG" id="COG2327">
    <property type="taxonomic scope" value="Bacteria"/>
</dbReference>
<dbReference type="GO" id="GO:0016740">
    <property type="term" value="F:transferase activity"/>
    <property type="evidence" value="ECO:0007669"/>
    <property type="project" value="UniProtKB-KW"/>
</dbReference>
<dbReference type="InterPro" id="IPR007345">
    <property type="entry name" value="Polysacch_pyruvyl_Trfase"/>
</dbReference>
<protein>
    <submittedName>
        <fullName evidence="3">Polysaccharide pyruvyl transferase</fullName>
    </submittedName>
</protein>
<evidence type="ECO:0000313" key="4">
    <source>
        <dbReference type="EMBL" id="THG88599.1"/>
    </source>
</evidence>
<dbReference type="Proteomes" id="UP000002754">
    <property type="component" value="Unassembled WGS sequence"/>
</dbReference>
<dbReference type="RefSeq" id="WP_003322031.1">
    <property type="nucleotide sequence ID" value="NZ_ALPT02000043.1"/>
</dbReference>
<dbReference type="Proteomes" id="UP000297014">
    <property type="component" value="Unassembled WGS sequence"/>
</dbReference>
<evidence type="ECO:0000259" key="2">
    <source>
        <dbReference type="Pfam" id="PF04230"/>
    </source>
</evidence>
<dbReference type="EMBL" id="JALP01000362">
    <property type="protein sequence ID" value="THG88599.1"/>
    <property type="molecule type" value="Genomic_DNA"/>
</dbReference>
<reference evidence="3 5" key="1">
    <citation type="journal article" date="2014" name="Genome Announc.">
        <title>Draft Genome Sequence of Bacillus alcalophilus AV1934, a Classic Alkaliphile Isolated from Human Feces in 1934.</title>
        <authorList>
            <person name="Attie O."/>
            <person name="Jayaprakash A."/>
            <person name="Shah H."/>
            <person name="Paulsen I.T."/>
            <person name="Morino M."/>
            <person name="Takahashi Y."/>
            <person name="Narumi I."/>
            <person name="Sachidanandam R."/>
            <person name="Satoh K."/>
            <person name="Ito M."/>
            <person name="Krulwich T.A."/>
        </authorList>
    </citation>
    <scope>NUCLEOTIDE SEQUENCE [LARGE SCALE GENOMIC DNA]</scope>
    <source>
        <strain evidence="3 5">AV1934</strain>
    </source>
</reference>
<evidence type="ECO:0000256" key="1">
    <source>
        <dbReference type="SAM" id="MobiDB-lite"/>
    </source>
</evidence>
<name>A0A094WLR9_ALKAL</name>
<feature type="region of interest" description="Disordered" evidence="1">
    <location>
        <begin position="417"/>
        <end position="442"/>
    </location>
</feature>
<keyword evidence="3" id="KW-0808">Transferase</keyword>
<dbReference type="EMBL" id="ALPT02000043">
    <property type="protein sequence ID" value="KGA96893.1"/>
    <property type="molecule type" value="Genomic_DNA"/>
</dbReference>
<evidence type="ECO:0000313" key="5">
    <source>
        <dbReference type="Proteomes" id="UP000002754"/>
    </source>
</evidence>
<dbReference type="Pfam" id="PF04230">
    <property type="entry name" value="PS_pyruv_trans"/>
    <property type="match status" value="1"/>
</dbReference>
<comment type="caution">
    <text evidence="3">The sequence shown here is derived from an EMBL/GenBank/DDBJ whole genome shotgun (WGS) entry which is preliminary data.</text>
</comment>
<dbReference type="STRING" id="1218173.BALCAV_0213455"/>
<evidence type="ECO:0000313" key="6">
    <source>
        <dbReference type="Proteomes" id="UP000297014"/>
    </source>
</evidence>
<accession>A0A094WLR9</accession>
<evidence type="ECO:0000313" key="3">
    <source>
        <dbReference type="EMBL" id="KGA96893.1"/>
    </source>
</evidence>
<keyword evidence="5" id="KW-1185">Reference proteome</keyword>
<reference evidence="4 6" key="2">
    <citation type="submission" date="2014-01" db="EMBL/GenBank/DDBJ databases">
        <title>Draft genome sequencing of Bacillus alcalophilus CGMCC 1.3604.</title>
        <authorList>
            <person name="Yang J."/>
            <person name="Diao L."/>
            <person name="Yang S."/>
        </authorList>
    </citation>
    <scope>NUCLEOTIDE SEQUENCE [LARGE SCALE GENOMIC DNA]</scope>
    <source>
        <strain evidence="4 6">CGMCC 1.3604</strain>
    </source>
</reference>
<proteinExistence type="predicted"/>
<dbReference type="OrthoDB" id="9767435at2"/>
<sequence>MKNIIMRAGISPLDNFDPTHMILNNSIGGNVGNLMYQYSVVRNLMTEDTVITPDYYNYSTDDKRADEINEKYDCYVIPLADAFRPDFVPTLRKYTKLIKKLKIPVVVIGAGLRAPFEPDLDGGFPFDKDVKEFVSAVLEKSSMLGLRGQITADYLTRLGFREGVDHTVIGCPSLYAFGRDLTVRDTNITTDSIVSINSSRLSPDNVLEFIGRSSEQFPNHYFVPQWMREFVMTYTGSPSVNDADDKNYPNKMSHPMYMNDKVRFFLNVPTWIDFLKGVDLSFGARLHGNVGGVLAGTPSLIIPKDARMRELTEYHGMAHIMADQIDEKTNLMDIIEKTDFHSVEKNAGRNFDYFIEFLNKNNLDHIHNYSYNEVPLDKEIAKMDLNPPVGPITGCTMEETVQRWETYYPKVNAKAAETEKKRKAQVKEKDKRIKEKDKQIKEKDKQIKEMKKTLNRRSVKLALKLAGKRK</sequence>
<gene>
    <name evidence="4" type="ORF">AJ85_02155</name>
    <name evidence="3" type="ORF">BALCAV_0213455</name>
</gene>
<feature type="domain" description="Polysaccharide pyruvyl transferase" evidence="2">
    <location>
        <begin position="52"/>
        <end position="302"/>
    </location>
</feature>
<dbReference type="AlphaFoldDB" id="A0A094WLR9"/>